<keyword evidence="10" id="KW-1185">Reference proteome</keyword>
<keyword evidence="6" id="KW-0812">Transmembrane</keyword>
<keyword evidence="4" id="KW-0328">Glycosyltransferase</keyword>
<keyword evidence="8" id="KW-0472">Membrane</keyword>
<evidence type="ECO:0000256" key="7">
    <source>
        <dbReference type="ARBA" id="ARBA00022989"/>
    </source>
</evidence>
<dbReference type="Proteomes" id="UP000003688">
    <property type="component" value="Unassembled WGS sequence"/>
</dbReference>
<evidence type="ECO:0000256" key="4">
    <source>
        <dbReference type="ARBA" id="ARBA00022676"/>
    </source>
</evidence>
<dbReference type="GO" id="GO:0006679">
    <property type="term" value="P:glucosylceramide biosynthetic process"/>
    <property type="evidence" value="ECO:0007669"/>
    <property type="project" value="TreeGrafter"/>
</dbReference>
<evidence type="ECO:0000256" key="8">
    <source>
        <dbReference type="ARBA" id="ARBA00023136"/>
    </source>
</evidence>
<evidence type="ECO:0000256" key="6">
    <source>
        <dbReference type="ARBA" id="ARBA00022692"/>
    </source>
</evidence>
<comment type="pathway">
    <text evidence="2">Lipid metabolism; sphingolipid metabolism.</text>
</comment>
<dbReference type="InterPro" id="IPR025993">
    <property type="entry name" value="Ceramide_glucosylTrfase"/>
</dbReference>
<evidence type="ECO:0000256" key="1">
    <source>
        <dbReference type="ARBA" id="ARBA00004141"/>
    </source>
</evidence>
<dbReference type="NCBIfam" id="TIGR03472">
    <property type="entry name" value="HpnI"/>
    <property type="match status" value="1"/>
</dbReference>
<evidence type="ECO:0000256" key="5">
    <source>
        <dbReference type="ARBA" id="ARBA00022679"/>
    </source>
</evidence>
<dbReference type="STRING" id="320771.Cflav_PD2607"/>
<proteinExistence type="predicted"/>
<name>B9XKE8_PEDPL</name>
<protein>
    <submittedName>
        <fullName evidence="9">Ceramide glucosyltransferase, putative</fullName>
    </submittedName>
</protein>
<organism evidence="9 10">
    <name type="scientific">Pedosphaera parvula (strain Ellin514)</name>
    <dbReference type="NCBI Taxonomy" id="320771"/>
    <lineage>
        <taxon>Bacteria</taxon>
        <taxon>Pseudomonadati</taxon>
        <taxon>Verrucomicrobiota</taxon>
        <taxon>Pedosphaerae</taxon>
        <taxon>Pedosphaerales</taxon>
        <taxon>Pedosphaeraceae</taxon>
        <taxon>Pedosphaera</taxon>
    </lineage>
</organism>
<dbReference type="GO" id="GO:0008120">
    <property type="term" value="F:ceramide glucosyltransferase activity"/>
    <property type="evidence" value="ECO:0007669"/>
    <property type="project" value="TreeGrafter"/>
</dbReference>
<keyword evidence="5 9" id="KW-0808">Transferase</keyword>
<comment type="caution">
    <text evidence="9">The sequence shown here is derived from an EMBL/GenBank/DDBJ whole genome shotgun (WGS) entry which is preliminary data.</text>
</comment>
<dbReference type="RefSeq" id="WP_007416291.1">
    <property type="nucleotide sequence ID" value="NZ_ABOX02000025.1"/>
</dbReference>
<dbReference type="Pfam" id="PF13506">
    <property type="entry name" value="Glyco_transf_21"/>
    <property type="match status" value="1"/>
</dbReference>
<dbReference type="GO" id="GO:0016020">
    <property type="term" value="C:membrane"/>
    <property type="evidence" value="ECO:0007669"/>
    <property type="project" value="UniProtKB-SubCell"/>
</dbReference>
<keyword evidence="7" id="KW-1133">Transmembrane helix</keyword>
<evidence type="ECO:0000256" key="3">
    <source>
        <dbReference type="ARBA" id="ARBA00004991"/>
    </source>
</evidence>
<evidence type="ECO:0000256" key="2">
    <source>
        <dbReference type="ARBA" id="ARBA00004760"/>
    </source>
</evidence>
<dbReference type="InterPro" id="IPR017835">
    <property type="entry name" value="Hopen-assoc_HpnI"/>
</dbReference>
<dbReference type="Gene3D" id="3.90.550.10">
    <property type="entry name" value="Spore Coat Polysaccharide Biosynthesis Protein SpsA, Chain A"/>
    <property type="match status" value="1"/>
</dbReference>
<comment type="subcellular location">
    <subcellularLocation>
        <location evidence="1">Membrane</location>
        <topology evidence="1">Multi-pass membrane protein</topology>
    </subcellularLocation>
</comment>
<accession>B9XKE8</accession>
<gene>
    <name evidence="9" type="ORF">Cflav_PD2607</name>
</gene>
<evidence type="ECO:0000313" key="9">
    <source>
        <dbReference type="EMBL" id="EEF59618.1"/>
    </source>
</evidence>
<dbReference type="PANTHER" id="PTHR12726">
    <property type="entry name" value="CERAMIDE GLUCOSYLTRANSFERASE"/>
    <property type="match status" value="1"/>
</dbReference>
<evidence type="ECO:0000313" key="10">
    <source>
        <dbReference type="Proteomes" id="UP000003688"/>
    </source>
</evidence>
<dbReference type="PANTHER" id="PTHR12726:SF0">
    <property type="entry name" value="CERAMIDE GLUCOSYLTRANSFERASE"/>
    <property type="match status" value="1"/>
</dbReference>
<dbReference type="AlphaFoldDB" id="B9XKE8"/>
<sequence length="368" mass="41468">MALLSVLLACWQWVAAWRFPLHTRLPNPSFQPPVTLLKPLKGCDTKTVECLKSWLQQDYKGQVQILFGVAAAEDPACEAVRKLISDHPGSYIQLVICKEALGFNAKVSTLIQLSRLARHEIISVSDADVLVSTDFLKNAVAPLENANTGLVNCFYRLANPSNLAMHWEAIAINADFWSQVLQGQNLQPLDFALGAVMTTRRAQLKSIGGFEALADYLADDFQLGNRIAKTGKEIVISPIVVDCLSHPMGWKEVWAHQLRWARTIRVSKPAPYAMSIISNPTLWPLAWYIMQPTHRVLLFLAISLLARILMAETLQSRFNKDGQRNHCWLAPIKDILQFGIWMQAFFGNSILWRGQRYHLQKDGTLQKV</sequence>
<comment type="pathway">
    <text evidence="3">Sphingolipid metabolism.</text>
</comment>
<dbReference type="SUPFAM" id="SSF53448">
    <property type="entry name" value="Nucleotide-diphospho-sugar transferases"/>
    <property type="match status" value="1"/>
</dbReference>
<dbReference type="EMBL" id="ABOX02000025">
    <property type="protein sequence ID" value="EEF59618.1"/>
    <property type="molecule type" value="Genomic_DNA"/>
</dbReference>
<dbReference type="InterPro" id="IPR029044">
    <property type="entry name" value="Nucleotide-diphossugar_trans"/>
</dbReference>
<reference evidence="9 10" key="1">
    <citation type="journal article" date="2011" name="J. Bacteriol.">
        <title>Genome sequence of 'Pedosphaera parvula' Ellin514, an aerobic Verrucomicrobial isolate from pasture soil.</title>
        <authorList>
            <person name="Kant R."/>
            <person name="van Passel M.W."/>
            <person name="Sangwan P."/>
            <person name="Palva A."/>
            <person name="Lucas S."/>
            <person name="Copeland A."/>
            <person name="Lapidus A."/>
            <person name="Glavina Del Rio T."/>
            <person name="Dalin E."/>
            <person name="Tice H."/>
            <person name="Bruce D."/>
            <person name="Goodwin L."/>
            <person name="Pitluck S."/>
            <person name="Chertkov O."/>
            <person name="Larimer F.W."/>
            <person name="Land M.L."/>
            <person name="Hauser L."/>
            <person name="Brettin T.S."/>
            <person name="Detter J.C."/>
            <person name="Han S."/>
            <person name="de Vos W.M."/>
            <person name="Janssen P.H."/>
            <person name="Smidt H."/>
        </authorList>
    </citation>
    <scope>NUCLEOTIDE SEQUENCE [LARGE SCALE GENOMIC DNA]</scope>
    <source>
        <strain evidence="9 10">Ellin514</strain>
    </source>
</reference>